<evidence type="ECO:0000313" key="1">
    <source>
        <dbReference type="EMBL" id="KAF9652570.1"/>
    </source>
</evidence>
<sequence>MRVTSTFKVVYTSPIILNSHPGTMSELLAEIRKIPPVTRFVCASTIAVTLPVMTKTISAYTMIFVKEFVTKRREFWRIYTSFFLGGSGINFIFDLAMQYRNTAALESYYDGRSADLAWQLLFASASIIVLNIPLGTFVHTRALMVAITYVSGQLSPPGTQASLWGVLTFPVRYFAYALVAIDFVIGGKEAVLSALTGIVVGHLWWWGVWESRVLQELGRAPGWMKALIETPPPPGPAPGASGGSSSRSRRPGAQTTGYNWGSGHRLGNG</sequence>
<protein>
    <submittedName>
        <fullName evidence="1">DER1-domain-containing protein</fullName>
    </submittedName>
</protein>
<evidence type="ECO:0000313" key="2">
    <source>
        <dbReference type="Proteomes" id="UP000886501"/>
    </source>
</evidence>
<reference evidence="1" key="1">
    <citation type="submission" date="2019-10" db="EMBL/GenBank/DDBJ databases">
        <authorList>
            <consortium name="DOE Joint Genome Institute"/>
            <person name="Kuo A."/>
            <person name="Miyauchi S."/>
            <person name="Kiss E."/>
            <person name="Drula E."/>
            <person name="Kohler A."/>
            <person name="Sanchez-Garcia M."/>
            <person name="Andreopoulos B."/>
            <person name="Barry K.W."/>
            <person name="Bonito G."/>
            <person name="Buee M."/>
            <person name="Carver A."/>
            <person name="Chen C."/>
            <person name="Cichocki N."/>
            <person name="Clum A."/>
            <person name="Culley D."/>
            <person name="Crous P.W."/>
            <person name="Fauchery L."/>
            <person name="Girlanda M."/>
            <person name="Hayes R."/>
            <person name="Keri Z."/>
            <person name="Labutti K."/>
            <person name="Lipzen A."/>
            <person name="Lombard V."/>
            <person name="Magnuson J."/>
            <person name="Maillard F."/>
            <person name="Morin E."/>
            <person name="Murat C."/>
            <person name="Nolan M."/>
            <person name="Ohm R."/>
            <person name="Pangilinan J."/>
            <person name="Pereira M."/>
            <person name="Perotto S."/>
            <person name="Peter M."/>
            <person name="Riley R."/>
            <person name="Sitrit Y."/>
            <person name="Stielow B."/>
            <person name="Szollosi G."/>
            <person name="Zifcakova L."/>
            <person name="Stursova M."/>
            <person name="Spatafora J.W."/>
            <person name="Tedersoo L."/>
            <person name="Vaario L.-M."/>
            <person name="Yamada A."/>
            <person name="Yan M."/>
            <person name="Wang P."/>
            <person name="Xu J."/>
            <person name="Bruns T."/>
            <person name="Baldrian P."/>
            <person name="Vilgalys R."/>
            <person name="Henrissat B."/>
            <person name="Grigoriev I.V."/>
            <person name="Hibbett D."/>
            <person name="Nagy L.G."/>
            <person name="Martin F.M."/>
        </authorList>
    </citation>
    <scope>NUCLEOTIDE SEQUENCE</scope>
    <source>
        <strain evidence="1">P2</strain>
    </source>
</reference>
<accession>A0ACB6ZS25</accession>
<dbReference type="EMBL" id="MU117968">
    <property type="protein sequence ID" value="KAF9652570.1"/>
    <property type="molecule type" value="Genomic_DNA"/>
</dbReference>
<dbReference type="Proteomes" id="UP000886501">
    <property type="component" value="Unassembled WGS sequence"/>
</dbReference>
<reference evidence="1" key="2">
    <citation type="journal article" date="2020" name="Nat. Commun.">
        <title>Large-scale genome sequencing of mycorrhizal fungi provides insights into the early evolution of symbiotic traits.</title>
        <authorList>
            <person name="Miyauchi S."/>
            <person name="Kiss E."/>
            <person name="Kuo A."/>
            <person name="Drula E."/>
            <person name="Kohler A."/>
            <person name="Sanchez-Garcia M."/>
            <person name="Morin E."/>
            <person name="Andreopoulos B."/>
            <person name="Barry K.W."/>
            <person name="Bonito G."/>
            <person name="Buee M."/>
            <person name="Carver A."/>
            <person name="Chen C."/>
            <person name="Cichocki N."/>
            <person name="Clum A."/>
            <person name="Culley D."/>
            <person name="Crous P.W."/>
            <person name="Fauchery L."/>
            <person name="Girlanda M."/>
            <person name="Hayes R.D."/>
            <person name="Keri Z."/>
            <person name="LaButti K."/>
            <person name="Lipzen A."/>
            <person name="Lombard V."/>
            <person name="Magnuson J."/>
            <person name="Maillard F."/>
            <person name="Murat C."/>
            <person name="Nolan M."/>
            <person name="Ohm R.A."/>
            <person name="Pangilinan J."/>
            <person name="Pereira M.F."/>
            <person name="Perotto S."/>
            <person name="Peter M."/>
            <person name="Pfister S."/>
            <person name="Riley R."/>
            <person name="Sitrit Y."/>
            <person name="Stielow J.B."/>
            <person name="Szollosi G."/>
            <person name="Zifcakova L."/>
            <person name="Stursova M."/>
            <person name="Spatafora J.W."/>
            <person name="Tedersoo L."/>
            <person name="Vaario L.M."/>
            <person name="Yamada A."/>
            <person name="Yan M."/>
            <person name="Wang P."/>
            <person name="Xu J."/>
            <person name="Bruns T."/>
            <person name="Baldrian P."/>
            <person name="Vilgalys R."/>
            <person name="Dunand C."/>
            <person name="Henrissat B."/>
            <person name="Grigoriev I.V."/>
            <person name="Hibbett D."/>
            <person name="Nagy L.G."/>
            <person name="Martin F.M."/>
        </authorList>
    </citation>
    <scope>NUCLEOTIDE SEQUENCE</scope>
    <source>
        <strain evidence="1">P2</strain>
    </source>
</reference>
<organism evidence="1 2">
    <name type="scientific">Thelephora ganbajun</name>
    <name type="common">Ganba fungus</name>
    <dbReference type="NCBI Taxonomy" id="370292"/>
    <lineage>
        <taxon>Eukaryota</taxon>
        <taxon>Fungi</taxon>
        <taxon>Dikarya</taxon>
        <taxon>Basidiomycota</taxon>
        <taxon>Agaricomycotina</taxon>
        <taxon>Agaricomycetes</taxon>
        <taxon>Thelephorales</taxon>
        <taxon>Thelephoraceae</taxon>
        <taxon>Thelephora</taxon>
    </lineage>
</organism>
<comment type="caution">
    <text evidence="1">The sequence shown here is derived from an EMBL/GenBank/DDBJ whole genome shotgun (WGS) entry which is preliminary data.</text>
</comment>
<gene>
    <name evidence="1" type="ORF">BDM02DRAFT_3109131</name>
</gene>
<keyword evidence="2" id="KW-1185">Reference proteome</keyword>
<name>A0ACB6ZS25_THEGA</name>
<proteinExistence type="predicted"/>